<protein>
    <recommendedName>
        <fullName evidence="9">Histidinol-phosphate aminotransferase</fullName>
        <ecNumber evidence="9">2.6.1.9</ecNumber>
    </recommendedName>
    <alternativeName>
        <fullName evidence="9">Imidazole acetol-phosphate transaminase</fullName>
    </alternativeName>
</protein>
<evidence type="ECO:0000256" key="5">
    <source>
        <dbReference type="ARBA" id="ARBA00022679"/>
    </source>
</evidence>
<comment type="pathway">
    <text evidence="2 9">Amino-acid biosynthesis; L-histidine biosynthesis; L-histidine from 5-phospho-alpha-D-ribose 1-diphosphate: step 7/9.</text>
</comment>
<evidence type="ECO:0000313" key="12">
    <source>
        <dbReference type="Proteomes" id="UP001596976"/>
    </source>
</evidence>
<dbReference type="InterPro" id="IPR001917">
    <property type="entry name" value="Aminotrans_II_pyridoxalP_BS"/>
</dbReference>
<dbReference type="Proteomes" id="UP001596976">
    <property type="component" value="Unassembled WGS sequence"/>
</dbReference>
<comment type="subunit">
    <text evidence="3 9">Homodimer.</text>
</comment>
<comment type="caution">
    <text evidence="11">The sequence shown here is derived from an EMBL/GenBank/DDBJ whole genome shotgun (WGS) entry which is preliminary data.</text>
</comment>
<gene>
    <name evidence="9 11" type="primary">hisC</name>
    <name evidence="11" type="ORF">ACFQ0V_06715</name>
</gene>
<evidence type="ECO:0000256" key="3">
    <source>
        <dbReference type="ARBA" id="ARBA00011738"/>
    </source>
</evidence>
<evidence type="ECO:0000256" key="6">
    <source>
        <dbReference type="ARBA" id="ARBA00022898"/>
    </source>
</evidence>
<dbReference type="SUPFAM" id="SSF53383">
    <property type="entry name" value="PLP-dependent transferases"/>
    <property type="match status" value="1"/>
</dbReference>
<evidence type="ECO:0000256" key="1">
    <source>
        <dbReference type="ARBA" id="ARBA00001933"/>
    </source>
</evidence>
<dbReference type="Gene3D" id="3.90.1150.10">
    <property type="entry name" value="Aspartate Aminotransferase, domain 1"/>
    <property type="match status" value="1"/>
</dbReference>
<dbReference type="InterPro" id="IPR015421">
    <property type="entry name" value="PyrdxlP-dep_Trfase_major"/>
</dbReference>
<comment type="similarity">
    <text evidence="9">Belongs to the class-II pyridoxal-phosphate-dependent aminotransferase family. Histidinol-phosphate aminotransferase subfamily.</text>
</comment>
<keyword evidence="7 9" id="KW-0368">Histidine biosynthesis</keyword>
<dbReference type="PANTHER" id="PTHR43643:SF3">
    <property type="entry name" value="HISTIDINOL-PHOSPHATE AMINOTRANSFERASE"/>
    <property type="match status" value="1"/>
</dbReference>
<keyword evidence="9" id="KW-0028">Amino-acid biosynthesis</keyword>
<dbReference type="NCBIfam" id="TIGR01141">
    <property type="entry name" value="hisC"/>
    <property type="match status" value="1"/>
</dbReference>
<name>A0ABW3GXC3_9BACL</name>
<dbReference type="InterPro" id="IPR005861">
    <property type="entry name" value="HisP_aminotrans"/>
</dbReference>
<evidence type="ECO:0000313" key="11">
    <source>
        <dbReference type="EMBL" id="MFD0943467.1"/>
    </source>
</evidence>
<evidence type="ECO:0000256" key="2">
    <source>
        <dbReference type="ARBA" id="ARBA00005011"/>
    </source>
</evidence>
<dbReference type="EMBL" id="JBHTJF010000022">
    <property type="protein sequence ID" value="MFD0943467.1"/>
    <property type="molecule type" value="Genomic_DNA"/>
</dbReference>
<evidence type="ECO:0000256" key="4">
    <source>
        <dbReference type="ARBA" id="ARBA00022576"/>
    </source>
</evidence>
<dbReference type="InterPro" id="IPR015424">
    <property type="entry name" value="PyrdxlP-dep_Trfase"/>
</dbReference>
<evidence type="ECO:0000259" key="10">
    <source>
        <dbReference type="Pfam" id="PF00155"/>
    </source>
</evidence>
<dbReference type="Pfam" id="PF00155">
    <property type="entry name" value="Aminotran_1_2"/>
    <property type="match status" value="1"/>
</dbReference>
<evidence type="ECO:0000256" key="7">
    <source>
        <dbReference type="ARBA" id="ARBA00023102"/>
    </source>
</evidence>
<keyword evidence="6 9" id="KW-0663">Pyridoxal phosphate</keyword>
<dbReference type="GO" id="GO:0004400">
    <property type="term" value="F:histidinol-phosphate transaminase activity"/>
    <property type="evidence" value="ECO:0007669"/>
    <property type="project" value="UniProtKB-EC"/>
</dbReference>
<dbReference type="Gene3D" id="3.40.640.10">
    <property type="entry name" value="Type I PLP-dependent aspartate aminotransferase-like (Major domain)"/>
    <property type="match status" value="1"/>
</dbReference>
<reference evidence="12" key="1">
    <citation type="journal article" date="2019" name="Int. J. Syst. Evol. Microbiol.">
        <title>The Global Catalogue of Microorganisms (GCM) 10K type strain sequencing project: providing services to taxonomists for standard genome sequencing and annotation.</title>
        <authorList>
            <consortium name="The Broad Institute Genomics Platform"/>
            <consortium name="The Broad Institute Genome Sequencing Center for Infectious Disease"/>
            <person name="Wu L."/>
            <person name="Ma J."/>
        </authorList>
    </citation>
    <scope>NUCLEOTIDE SEQUENCE [LARGE SCALE GENOMIC DNA]</scope>
    <source>
        <strain evidence="12">CCUG 63563</strain>
    </source>
</reference>
<dbReference type="PROSITE" id="PS00599">
    <property type="entry name" value="AA_TRANSFER_CLASS_2"/>
    <property type="match status" value="1"/>
</dbReference>
<dbReference type="InterPro" id="IPR050106">
    <property type="entry name" value="HistidinolP_aminotransfase"/>
</dbReference>
<evidence type="ECO:0000256" key="8">
    <source>
        <dbReference type="ARBA" id="ARBA00047481"/>
    </source>
</evidence>
<comment type="catalytic activity">
    <reaction evidence="8 9">
        <text>L-histidinol phosphate + 2-oxoglutarate = 3-(imidazol-4-yl)-2-oxopropyl phosphate + L-glutamate</text>
        <dbReference type="Rhea" id="RHEA:23744"/>
        <dbReference type="ChEBI" id="CHEBI:16810"/>
        <dbReference type="ChEBI" id="CHEBI:29985"/>
        <dbReference type="ChEBI" id="CHEBI:57766"/>
        <dbReference type="ChEBI" id="CHEBI:57980"/>
        <dbReference type="EC" id="2.6.1.9"/>
    </reaction>
</comment>
<dbReference type="HAMAP" id="MF_01023">
    <property type="entry name" value="HisC_aminotrans_2"/>
    <property type="match status" value="1"/>
</dbReference>
<organism evidence="11 12">
    <name type="scientific">Savagea faecisuis</name>
    <dbReference type="NCBI Taxonomy" id="1274803"/>
    <lineage>
        <taxon>Bacteria</taxon>
        <taxon>Bacillati</taxon>
        <taxon>Bacillota</taxon>
        <taxon>Bacilli</taxon>
        <taxon>Bacillales</taxon>
        <taxon>Caryophanaceae</taxon>
        <taxon>Savagea</taxon>
    </lineage>
</organism>
<keyword evidence="12" id="KW-1185">Reference proteome</keyword>
<evidence type="ECO:0000256" key="9">
    <source>
        <dbReference type="HAMAP-Rule" id="MF_01023"/>
    </source>
</evidence>
<feature type="domain" description="Aminotransferase class I/classII large" evidence="10">
    <location>
        <begin position="31"/>
        <end position="355"/>
    </location>
</feature>
<keyword evidence="4 9" id="KW-0032">Aminotransferase</keyword>
<dbReference type="EC" id="2.6.1.9" evidence="9"/>
<dbReference type="InterPro" id="IPR004839">
    <property type="entry name" value="Aminotransferase_I/II_large"/>
</dbReference>
<dbReference type="CDD" id="cd00609">
    <property type="entry name" value="AAT_like"/>
    <property type="match status" value="1"/>
</dbReference>
<accession>A0ABW3GXC3</accession>
<comment type="cofactor">
    <cofactor evidence="1 9">
        <name>pyridoxal 5'-phosphate</name>
        <dbReference type="ChEBI" id="CHEBI:597326"/>
    </cofactor>
</comment>
<feature type="modified residue" description="N6-(pyridoxal phosphate)lysine" evidence="9">
    <location>
        <position position="223"/>
    </location>
</feature>
<dbReference type="RefSeq" id="WP_381011341.1">
    <property type="nucleotide sequence ID" value="NZ_JBHTJF010000022.1"/>
</dbReference>
<keyword evidence="5 9" id="KW-0808">Transferase</keyword>
<proteinExistence type="inferred from homology"/>
<sequence>MIPYKKVLDTMQPYKPGKPIEETKKEYGLTEVIKLASNENPYGYSPKVAEWLRSEAQSLQLYPDANATTLKETLASKNGVTPEQLVIGNGSDELISIISRSMLDETKHVLMATPTFPQYVHNAKVEGASFTEIPLKDGNHDYEKFLQAIQDNTSVIWICNPNNPTGNVLNSAELESFIEEVPSDILIVLDEAYFEYIMAEDHVDSLEWLSKYDNILILRTFSKAYGLASIRVGYGIGHPHMIEQFNKVRNPFNNNTMAHTIAKIAVEDEEFLQKSRKLNAEQRERFYTFAKEQGLNIYPSETNFVLIETKRDANELADELMKRGVIVRSGNLLGTPGYMRVTIGTEEQNDQFFESFKQLL</sequence>
<dbReference type="PANTHER" id="PTHR43643">
    <property type="entry name" value="HISTIDINOL-PHOSPHATE AMINOTRANSFERASE 2"/>
    <property type="match status" value="1"/>
</dbReference>
<dbReference type="InterPro" id="IPR015422">
    <property type="entry name" value="PyrdxlP-dep_Trfase_small"/>
</dbReference>